<feature type="compositionally biased region" description="Low complexity" evidence="1">
    <location>
        <begin position="458"/>
        <end position="472"/>
    </location>
</feature>
<keyword evidence="2" id="KW-0472">Membrane</keyword>
<evidence type="ECO:0000313" key="3">
    <source>
        <dbReference type="EMBL" id="AUX47451.1"/>
    </source>
</evidence>
<name>A0A2L0F7I8_SORCE</name>
<dbReference type="OrthoDB" id="5488206at2"/>
<reference evidence="3 4" key="1">
    <citation type="submission" date="2015-09" db="EMBL/GenBank/DDBJ databases">
        <title>Sorangium comparison.</title>
        <authorList>
            <person name="Zaburannyi N."/>
            <person name="Bunk B."/>
            <person name="Overmann J."/>
            <person name="Mueller R."/>
        </authorList>
    </citation>
    <scope>NUCLEOTIDE SEQUENCE [LARGE SCALE GENOMIC DNA]</scope>
    <source>
        <strain evidence="3 4">So ce26</strain>
    </source>
</reference>
<feature type="compositionally biased region" description="Low complexity" evidence="1">
    <location>
        <begin position="489"/>
        <end position="522"/>
    </location>
</feature>
<feature type="compositionally biased region" description="Acidic residues" evidence="1">
    <location>
        <begin position="448"/>
        <end position="457"/>
    </location>
</feature>
<gene>
    <name evidence="3" type="ORF">SOCE26_089720</name>
</gene>
<feature type="transmembrane region" description="Helical" evidence="2">
    <location>
        <begin position="6"/>
        <end position="29"/>
    </location>
</feature>
<evidence type="ECO:0000256" key="2">
    <source>
        <dbReference type="SAM" id="Phobius"/>
    </source>
</evidence>
<proteinExistence type="predicted"/>
<dbReference type="NCBIfam" id="NF041621">
    <property type="entry name" value="MXAN_5187_C_dom"/>
    <property type="match status" value="1"/>
</dbReference>
<sequence>MLLSRFWYGVLALALGATVFILFVAAQLYNRSSHRAMSESLSADSSAVEWYLNDDARKRSSALIRVALNPALRGALAKSSNEAKPGAELRDKARTALRSATDEVPPDLKFDYVWAVDAGGRVIAAVGFEHREDWELGGYPVVADALHGWIRDDAWVWKGRILRVVARPVEQDVNGEPVGAVIGAKIIDDGFARAVTKRTGAAVGFYAEGSRVASGAPEGFDKANLDQITQDLKQLDDNKDYVEKGRSEVRVIGEHLGVVYARLPGEAWELGAGYAVGRLADSVDSPFKFLDKASNEDKSGVPTVLILLLAVLLPAAVGLGLSVLEHTRPLHVFRTEAARFAKGEVDVLAPSRFRGAYRKIAADINDGVEKVAVKGGAPRKAADLEQVLGPIPAQPAMSAFSVPLGPPGEPRPDSRPSYPKPMLSPRSPTRRPGSHPLSGPPPARDSEEPVEAVEEVSDAAIAISARGPTAAPGRPPPRRPPPPPPPKAPSGSSPSLEAPAAAAAAAAAPAPAPAAAPEAPAARQDGAPDADELTEWNAVYEEFLSVKQQCGEPTNALTFDKFKGTLQRNKDALVARHNCSRVRFTVYVKDGKAALKASPVK</sequence>
<feature type="compositionally biased region" description="Pro residues" evidence="1">
    <location>
        <begin position="473"/>
        <end position="488"/>
    </location>
</feature>
<evidence type="ECO:0000256" key="1">
    <source>
        <dbReference type="SAM" id="MobiDB-lite"/>
    </source>
</evidence>
<dbReference type="NCBIfam" id="NF041620">
    <property type="entry name" value="MXAN_5187_fam"/>
    <property type="match status" value="1"/>
</dbReference>
<dbReference type="InterPro" id="IPR048134">
    <property type="entry name" value="MXAN_5187-like"/>
</dbReference>
<accession>A0A2L0F7I8</accession>
<dbReference type="RefSeq" id="WP_104985469.1">
    <property type="nucleotide sequence ID" value="NZ_CP012673.1"/>
</dbReference>
<feature type="region of interest" description="Disordered" evidence="1">
    <location>
        <begin position="398"/>
        <end position="534"/>
    </location>
</feature>
<organism evidence="3 4">
    <name type="scientific">Sorangium cellulosum</name>
    <name type="common">Polyangium cellulosum</name>
    <dbReference type="NCBI Taxonomy" id="56"/>
    <lineage>
        <taxon>Bacteria</taxon>
        <taxon>Pseudomonadati</taxon>
        <taxon>Myxococcota</taxon>
        <taxon>Polyangia</taxon>
        <taxon>Polyangiales</taxon>
        <taxon>Polyangiaceae</taxon>
        <taxon>Sorangium</taxon>
    </lineage>
</organism>
<keyword evidence="2" id="KW-0812">Transmembrane</keyword>
<dbReference type="AlphaFoldDB" id="A0A2L0F7I8"/>
<keyword evidence="2" id="KW-1133">Transmembrane helix</keyword>
<evidence type="ECO:0000313" key="4">
    <source>
        <dbReference type="Proteomes" id="UP000238348"/>
    </source>
</evidence>
<protein>
    <submittedName>
        <fullName evidence="3">Uncharacterized protein</fullName>
    </submittedName>
</protein>
<dbReference type="EMBL" id="CP012673">
    <property type="protein sequence ID" value="AUX47451.1"/>
    <property type="molecule type" value="Genomic_DNA"/>
</dbReference>
<dbReference type="Proteomes" id="UP000238348">
    <property type="component" value="Chromosome"/>
</dbReference>